<dbReference type="AlphaFoldDB" id="A0A0D0CPA9"/>
<organism evidence="1 2">
    <name type="scientific">Collybiopsis luxurians FD-317 M1</name>
    <dbReference type="NCBI Taxonomy" id="944289"/>
    <lineage>
        <taxon>Eukaryota</taxon>
        <taxon>Fungi</taxon>
        <taxon>Dikarya</taxon>
        <taxon>Basidiomycota</taxon>
        <taxon>Agaricomycotina</taxon>
        <taxon>Agaricomycetes</taxon>
        <taxon>Agaricomycetidae</taxon>
        <taxon>Agaricales</taxon>
        <taxon>Marasmiineae</taxon>
        <taxon>Omphalotaceae</taxon>
        <taxon>Collybiopsis</taxon>
        <taxon>Collybiopsis luxurians</taxon>
    </lineage>
</organism>
<dbReference type="HOGENOM" id="CLU_499711_0_0_1"/>
<proteinExistence type="predicted"/>
<reference evidence="1 2" key="1">
    <citation type="submission" date="2014-04" db="EMBL/GenBank/DDBJ databases">
        <title>Evolutionary Origins and Diversification of the Mycorrhizal Mutualists.</title>
        <authorList>
            <consortium name="DOE Joint Genome Institute"/>
            <consortium name="Mycorrhizal Genomics Consortium"/>
            <person name="Kohler A."/>
            <person name="Kuo A."/>
            <person name="Nagy L.G."/>
            <person name="Floudas D."/>
            <person name="Copeland A."/>
            <person name="Barry K.W."/>
            <person name="Cichocki N."/>
            <person name="Veneault-Fourrey C."/>
            <person name="LaButti K."/>
            <person name="Lindquist E.A."/>
            <person name="Lipzen A."/>
            <person name="Lundell T."/>
            <person name="Morin E."/>
            <person name="Murat C."/>
            <person name="Riley R."/>
            <person name="Ohm R."/>
            <person name="Sun H."/>
            <person name="Tunlid A."/>
            <person name="Henrissat B."/>
            <person name="Grigoriev I.V."/>
            <person name="Hibbett D.S."/>
            <person name="Martin F."/>
        </authorList>
    </citation>
    <scope>NUCLEOTIDE SEQUENCE [LARGE SCALE GENOMIC DNA]</scope>
    <source>
        <strain evidence="1 2">FD-317 M1</strain>
    </source>
</reference>
<protein>
    <submittedName>
        <fullName evidence="1">Uncharacterized protein</fullName>
    </submittedName>
</protein>
<gene>
    <name evidence="1" type="ORF">GYMLUDRAFT_59402</name>
</gene>
<name>A0A0D0CPA9_9AGAR</name>
<sequence length="545" mass="60590">MLKIRSIYQVEEMHPFHPLMRIIIDHVSGWIKLEGKDIVFVQDIDGKENDTFEVYVGEQYVIAYYDLYYMTASSSDENSKMGKIIQGLRDESLGSCQFQEENQKTQFQSCEKLAKPVGSEGSCYSCSLSHQKPRNVVTPSAGGKAWGGMSEQETEHINARNRLVAEYEALETAAELHNVPQIGTDNNICFQGVQLNLSQPVFDNDTSMFLFLETYKHFSQISFGTVTNCIKALAFFGGKHLDSHDSPGGYTTLFSYPDIPAGWEGGCFHIVDFGLYVKLDGLKSITFSGLHLHGGTSLLAPAVVLYPQGATLDGQVIFNIGADSDGAAIQLTSQMKDPIVNLEKEGGSKEEFRSDECGQVTSLDGISFSFLNRDIRSYTEEPSTSSKELNFIDDGYILMTPQAEWQLCGGVSGNFDTYWQLWSIKCNGVTYSPKPWKLAPDGSTKVSLFIECLHIAHQKWTEHCNRRLQIIPSASCSLKLPSKTISPPQFIGTFSKPKQAAKVTTKKAQIAQTRAKRKKVKLSAAVEILNVKKLYTMAKNWISVC</sequence>
<evidence type="ECO:0000313" key="1">
    <source>
        <dbReference type="EMBL" id="KIK60687.1"/>
    </source>
</evidence>
<dbReference type="OrthoDB" id="3061143at2759"/>
<keyword evidence="2" id="KW-1185">Reference proteome</keyword>
<evidence type="ECO:0000313" key="2">
    <source>
        <dbReference type="Proteomes" id="UP000053593"/>
    </source>
</evidence>
<dbReference type="EMBL" id="KN834774">
    <property type="protein sequence ID" value="KIK60687.1"/>
    <property type="molecule type" value="Genomic_DNA"/>
</dbReference>
<dbReference type="Proteomes" id="UP000053593">
    <property type="component" value="Unassembled WGS sequence"/>
</dbReference>
<accession>A0A0D0CPA9</accession>